<organism evidence="1 2">
    <name type="scientific">Azotobacter chroococcum</name>
    <dbReference type="NCBI Taxonomy" id="353"/>
    <lineage>
        <taxon>Bacteria</taxon>
        <taxon>Pseudomonadati</taxon>
        <taxon>Pseudomonadota</taxon>
        <taxon>Gammaproteobacteria</taxon>
        <taxon>Pseudomonadales</taxon>
        <taxon>Pseudomonadaceae</taxon>
        <taxon>Azotobacter</taxon>
    </lineage>
</organism>
<dbReference type="RefSeq" id="WP_165496640.1">
    <property type="nucleotide sequence ID" value="NZ_SJAA01000117.1"/>
</dbReference>
<dbReference type="Proteomes" id="UP000295169">
    <property type="component" value="Unassembled WGS sequence"/>
</dbReference>
<dbReference type="EMBL" id="SMMU01000009">
    <property type="protein sequence ID" value="TCL32007.1"/>
    <property type="molecule type" value="Genomic_DNA"/>
</dbReference>
<gene>
    <name evidence="1" type="ORF">EV691_1091</name>
</gene>
<protein>
    <submittedName>
        <fullName evidence="1">Uncharacterized protein</fullName>
    </submittedName>
</protein>
<accession>A0A4R1PMW8</accession>
<sequence length="51" mass="5792">MSNVVELIKHAQQLATSRGEPYIVVQFSSGQIVVMRDGKLCDARMLERCWP</sequence>
<comment type="caution">
    <text evidence="1">The sequence shown here is derived from an EMBL/GenBank/DDBJ whole genome shotgun (WGS) entry which is preliminary data.</text>
</comment>
<dbReference type="AlphaFoldDB" id="A0A4R1PMW8"/>
<proteinExistence type="predicted"/>
<reference evidence="1 2" key="1">
    <citation type="submission" date="2019-03" db="EMBL/GenBank/DDBJ databases">
        <title>Genomic Encyclopedia of Type Strains, Phase IV (KMG-IV): sequencing the most valuable type-strain genomes for metagenomic binning, comparative biology and taxonomic classification.</title>
        <authorList>
            <person name="Goeker M."/>
        </authorList>
    </citation>
    <scope>NUCLEOTIDE SEQUENCE [LARGE SCALE GENOMIC DNA]</scope>
    <source>
        <strain evidence="1 2">DSM 2286</strain>
    </source>
</reference>
<evidence type="ECO:0000313" key="2">
    <source>
        <dbReference type="Proteomes" id="UP000295169"/>
    </source>
</evidence>
<evidence type="ECO:0000313" key="1">
    <source>
        <dbReference type="EMBL" id="TCL32007.1"/>
    </source>
</evidence>
<name>A0A4R1PMW8_9GAMM</name>